<organism evidence="1">
    <name type="scientific">marine sediment metagenome</name>
    <dbReference type="NCBI Taxonomy" id="412755"/>
    <lineage>
        <taxon>unclassified sequences</taxon>
        <taxon>metagenomes</taxon>
        <taxon>ecological metagenomes</taxon>
    </lineage>
</organism>
<accession>X1RPU5</accession>
<evidence type="ECO:0000313" key="1">
    <source>
        <dbReference type="EMBL" id="GAI65205.1"/>
    </source>
</evidence>
<comment type="caution">
    <text evidence="1">The sequence shown here is derived from an EMBL/GenBank/DDBJ whole genome shotgun (WGS) entry which is preliminary data.</text>
</comment>
<proteinExistence type="predicted"/>
<reference evidence="1" key="1">
    <citation type="journal article" date="2014" name="Front. Microbiol.">
        <title>High frequency of phylogenetically diverse reductive dehalogenase-homologous genes in deep subseafloor sedimentary metagenomes.</title>
        <authorList>
            <person name="Kawai M."/>
            <person name="Futagami T."/>
            <person name="Toyoda A."/>
            <person name="Takaki Y."/>
            <person name="Nishi S."/>
            <person name="Hori S."/>
            <person name="Arai W."/>
            <person name="Tsubouchi T."/>
            <person name="Morono Y."/>
            <person name="Uchiyama I."/>
            <person name="Ito T."/>
            <person name="Fujiyama A."/>
            <person name="Inagaki F."/>
            <person name="Takami H."/>
        </authorList>
    </citation>
    <scope>NUCLEOTIDE SEQUENCE</scope>
    <source>
        <strain evidence="1">Expedition CK06-06</strain>
    </source>
</reference>
<dbReference type="AlphaFoldDB" id="X1RPU5"/>
<protein>
    <submittedName>
        <fullName evidence="1">Uncharacterized protein</fullName>
    </submittedName>
</protein>
<gene>
    <name evidence="1" type="ORF">S06H3_65060</name>
</gene>
<dbReference type="EMBL" id="BARV01043663">
    <property type="protein sequence ID" value="GAI65205.1"/>
    <property type="molecule type" value="Genomic_DNA"/>
</dbReference>
<name>X1RPU5_9ZZZZ</name>
<sequence>MTVLESKIANKSCAKARQISKGKPCINRRYPPCWIMEMGFECPEIIEEKQRSKGER</sequence>